<dbReference type="Pfam" id="PF00376">
    <property type="entry name" value="MerR"/>
    <property type="match status" value="1"/>
</dbReference>
<dbReference type="SUPFAM" id="SSF46955">
    <property type="entry name" value="Putative DNA-binding domain"/>
    <property type="match status" value="1"/>
</dbReference>
<dbReference type="GO" id="GO:0006355">
    <property type="term" value="P:regulation of DNA-templated transcription"/>
    <property type="evidence" value="ECO:0007669"/>
    <property type="project" value="InterPro"/>
</dbReference>
<evidence type="ECO:0000313" key="3">
    <source>
        <dbReference type="Proteomes" id="UP000177693"/>
    </source>
</evidence>
<dbReference type="Gene3D" id="1.10.1660.10">
    <property type="match status" value="1"/>
</dbReference>
<sequence>MVNTDKKVRIGEAAKILGISVQTLRNWEKSGKLQPQRSAGKQRYYLLKDLKSFALDIKAIGLAWAISSIPPDLSSDLYCERQDRFTSRLSKMGSEFQNNKNISEELASLITLVVGEIGDNSFAHNVGNWPDVPGIFYSYDIRKRIIVLADRGRGVKATLQQVRPSIATDTEALTVAFNEIISGRNPEKRGNGLKVVRNVTESKEIGLLLRSGIAKVSVGVKKPDSIITKIAKENIRGTYSVIMF</sequence>
<dbReference type="AlphaFoldDB" id="A0A1F6Y6N0"/>
<feature type="domain" description="HTH merR-type" evidence="1">
    <location>
        <begin position="7"/>
        <end position="45"/>
    </location>
</feature>
<name>A0A1F6Y6N0_9BACT</name>
<evidence type="ECO:0000259" key="1">
    <source>
        <dbReference type="PROSITE" id="PS50937"/>
    </source>
</evidence>
<gene>
    <name evidence="2" type="ORF">A3I23_00615</name>
</gene>
<accession>A0A1F6Y6N0</accession>
<protein>
    <recommendedName>
        <fullName evidence="1">HTH merR-type domain-containing protein</fullName>
    </recommendedName>
</protein>
<reference evidence="2 3" key="1">
    <citation type="journal article" date="2016" name="Nat. Commun.">
        <title>Thousands of microbial genomes shed light on interconnected biogeochemical processes in an aquifer system.</title>
        <authorList>
            <person name="Anantharaman K."/>
            <person name="Brown C.T."/>
            <person name="Hug L.A."/>
            <person name="Sharon I."/>
            <person name="Castelle C.J."/>
            <person name="Probst A.J."/>
            <person name="Thomas B.C."/>
            <person name="Singh A."/>
            <person name="Wilkins M.J."/>
            <person name="Karaoz U."/>
            <person name="Brodie E.L."/>
            <person name="Williams K.H."/>
            <person name="Hubbard S.S."/>
            <person name="Banfield J.F."/>
        </authorList>
    </citation>
    <scope>NUCLEOTIDE SEQUENCE [LARGE SCALE GENOMIC DNA]</scope>
</reference>
<comment type="caution">
    <text evidence="2">The sequence shown here is derived from an EMBL/GenBank/DDBJ whole genome shotgun (WGS) entry which is preliminary data.</text>
</comment>
<dbReference type="Proteomes" id="UP000177693">
    <property type="component" value="Unassembled WGS sequence"/>
</dbReference>
<dbReference type="GO" id="GO:0003677">
    <property type="term" value="F:DNA binding"/>
    <property type="evidence" value="ECO:0007669"/>
    <property type="project" value="InterPro"/>
</dbReference>
<proteinExistence type="predicted"/>
<dbReference type="EMBL" id="MFVL01000007">
    <property type="protein sequence ID" value="OGJ02024.1"/>
    <property type="molecule type" value="Genomic_DNA"/>
</dbReference>
<dbReference type="InterPro" id="IPR000551">
    <property type="entry name" value="MerR-type_HTH_dom"/>
</dbReference>
<dbReference type="CDD" id="cd04761">
    <property type="entry name" value="HTH_MerR-SF"/>
    <property type="match status" value="1"/>
</dbReference>
<organism evidence="2 3">
    <name type="scientific">Candidatus Nomurabacteria bacterium RIFCSPLOWO2_02_FULL_40_67</name>
    <dbReference type="NCBI Taxonomy" id="1801787"/>
    <lineage>
        <taxon>Bacteria</taxon>
        <taxon>Candidatus Nomuraibacteriota</taxon>
    </lineage>
</organism>
<dbReference type="PROSITE" id="PS50937">
    <property type="entry name" value="HTH_MERR_2"/>
    <property type="match status" value="1"/>
</dbReference>
<dbReference type="InterPro" id="IPR009061">
    <property type="entry name" value="DNA-bd_dom_put_sf"/>
</dbReference>
<dbReference type="SMART" id="SM00422">
    <property type="entry name" value="HTH_MERR"/>
    <property type="match status" value="1"/>
</dbReference>
<evidence type="ECO:0000313" key="2">
    <source>
        <dbReference type="EMBL" id="OGJ02024.1"/>
    </source>
</evidence>